<keyword evidence="1" id="KW-0472">Membrane</keyword>
<dbReference type="EMBL" id="HBUE01111385">
    <property type="protein sequence ID" value="CAG6489005.1"/>
    <property type="molecule type" value="Transcribed_RNA"/>
</dbReference>
<dbReference type="AlphaFoldDB" id="A0A8D8C8D4"/>
<proteinExistence type="predicted"/>
<organism evidence="2">
    <name type="scientific">Culex pipiens</name>
    <name type="common">House mosquito</name>
    <dbReference type="NCBI Taxonomy" id="7175"/>
    <lineage>
        <taxon>Eukaryota</taxon>
        <taxon>Metazoa</taxon>
        <taxon>Ecdysozoa</taxon>
        <taxon>Arthropoda</taxon>
        <taxon>Hexapoda</taxon>
        <taxon>Insecta</taxon>
        <taxon>Pterygota</taxon>
        <taxon>Neoptera</taxon>
        <taxon>Endopterygota</taxon>
        <taxon>Diptera</taxon>
        <taxon>Nematocera</taxon>
        <taxon>Culicoidea</taxon>
        <taxon>Culicidae</taxon>
        <taxon>Culicinae</taxon>
        <taxon>Culicini</taxon>
        <taxon>Culex</taxon>
        <taxon>Culex</taxon>
    </lineage>
</organism>
<evidence type="ECO:0000313" key="2">
    <source>
        <dbReference type="EMBL" id="CAG6489005.1"/>
    </source>
</evidence>
<keyword evidence="1" id="KW-0812">Transmembrane</keyword>
<reference evidence="2" key="1">
    <citation type="submission" date="2021-05" db="EMBL/GenBank/DDBJ databases">
        <authorList>
            <person name="Alioto T."/>
            <person name="Alioto T."/>
            <person name="Gomez Garrido J."/>
        </authorList>
    </citation>
    <scope>NUCLEOTIDE SEQUENCE</scope>
</reference>
<feature type="transmembrane region" description="Helical" evidence="1">
    <location>
        <begin position="92"/>
        <end position="114"/>
    </location>
</feature>
<keyword evidence="1" id="KW-1133">Transmembrane helix</keyword>
<protein>
    <submittedName>
        <fullName evidence="2">(northern house mosquito) hypothetical protein</fullName>
    </submittedName>
</protein>
<accession>A0A8D8C8D4</accession>
<evidence type="ECO:0000256" key="1">
    <source>
        <dbReference type="SAM" id="Phobius"/>
    </source>
</evidence>
<name>A0A8D8C8D4_CULPI</name>
<sequence length="115" mass="12041">MPSCSLVHFASCAIAFRMSSNSALCLAPTITGPPAFAFGVTVDVVGVLALLSEETVGFGELDFSVDGRLKTAPPVSFGEPLFARGSLFLEDFLPLVATSSFVAARAMLCVIFSIF</sequence>